<evidence type="ECO:0000256" key="1">
    <source>
        <dbReference type="ARBA" id="ARBA00004370"/>
    </source>
</evidence>
<dbReference type="PROSITE" id="PS50112">
    <property type="entry name" value="PAS"/>
    <property type="match status" value="1"/>
</dbReference>
<dbReference type="GO" id="GO:0016020">
    <property type="term" value="C:membrane"/>
    <property type="evidence" value="ECO:0007669"/>
    <property type="project" value="UniProtKB-SubCell"/>
</dbReference>
<feature type="coiled-coil region" evidence="8">
    <location>
        <begin position="427"/>
        <end position="458"/>
    </location>
</feature>
<dbReference type="SMART" id="SM00387">
    <property type="entry name" value="HATPase_c"/>
    <property type="match status" value="1"/>
</dbReference>
<dbReference type="InterPro" id="IPR013767">
    <property type="entry name" value="PAS_fold"/>
</dbReference>
<comment type="subcellular location">
    <subcellularLocation>
        <location evidence="1">Membrane</location>
    </subcellularLocation>
</comment>
<dbReference type="Pfam" id="PF02518">
    <property type="entry name" value="HATPase_c"/>
    <property type="match status" value="1"/>
</dbReference>
<gene>
    <name evidence="12" type="ORF">WJ33_19060</name>
</gene>
<evidence type="ECO:0000259" key="9">
    <source>
        <dbReference type="PROSITE" id="PS50109"/>
    </source>
</evidence>
<dbReference type="EMBL" id="LOXM01000065">
    <property type="protein sequence ID" value="KVG72028.1"/>
    <property type="molecule type" value="Genomic_DNA"/>
</dbReference>
<dbReference type="GO" id="GO:0046983">
    <property type="term" value="F:protein dimerization activity"/>
    <property type="evidence" value="ECO:0007669"/>
    <property type="project" value="InterPro"/>
</dbReference>
<evidence type="ECO:0000259" key="11">
    <source>
        <dbReference type="PROSITE" id="PS50113"/>
    </source>
</evidence>
<evidence type="ECO:0000256" key="5">
    <source>
        <dbReference type="ARBA" id="ARBA00022989"/>
    </source>
</evidence>
<keyword evidence="6" id="KW-0902">Two-component regulatory system</keyword>
<organism evidence="12 13">
    <name type="scientific">Burkholderia ubonensis</name>
    <dbReference type="NCBI Taxonomy" id="101571"/>
    <lineage>
        <taxon>Bacteria</taxon>
        <taxon>Pseudomonadati</taxon>
        <taxon>Pseudomonadota</taxon>
        <taxon>Betaproteobacteria</taxon>
        <taxon>Burkholderiales</taxon>
        <taxon>Burkholderiaceae</taxon>
        <taxon>Burkholderia</taxon>
        <taxon>Burkholderia cepacia complex</taxon>
    </lineage>
</organism>
<dbReference type="Pfam" id="PF00989">
    <property type="entry name" value="PAS"/>
    <property type="match status" value="1"/>
</dbReference>
<dbReference type="InterPro" id="IPR006189">
    <property type="entry name" value="CHASE_dom"/>
</dbReference>
<evidence type="ECO:0000256" key="8">
    <source>
        <dbReference type="SAM" id="Coils"/>
    </source>
</evidence>
<evidence type="ECO:0000256" key="6">
    <source>
        <dbReference type="ARBA" id="ARBA00023012"/>
    </source>
</evidence>
<dbReference type="InterPro" id="IPR042240">
    <property type="entry name" value="CHASE_sf"/>
</dbReference>
<evidence type="ECO:0000259" key="10">
    <source>
        <dbReference type="PROSITE" id="PS50112"/>
    </source>
</evidence>
<sequence>MTAHVPSSNAAPKARRPVPRATRAALLTLAIGVVASLAAASIPQMRAHDAARAQFERDATRITAGLQHNLLDATTVLRGARGFAAATAAQPGDAWRRYVAGLDLDSLQSPVRTVGIIGAAGAADDDQATQRALRRAAETGKVALAARLVRDSADATANRPDLALYLPIGTGGDAPPAGNPQRAATAGFVYAGLDAQRLFDLSPIVPLGLRATTDNPPTVVYTGGLNAGETPAAGESARRTDTLTFGGTTLSLAYNAPLPDASGTAIAVLLAGLALSLAFAASVHQAIARGQSQPGAPGSGSGSGSPLSEARMMGIIRSSMEAIITIDESQTIVIFNPAAEHVFGVSAMDAIGAPLFRFIPERFRASHAKHVEQFGVTGVSERQMGRQRVLFGLRGDGTEFPIEASISQIRDGAGKLYTVMLRDVTERVRSENALKQSREELRELSANLQNIREEEKTRIARELHDDLGQQLTALKMDLSAVELGLAKQPAPGGGVRDQLSGMHRLIDATVASVRRIAADLRPVMLDDLGLVPAIEWLANDFTHRYGIEVERHIDPADTVFTSAGATALFRIVQEALTNVARHADATRVMLTLKVDDGYCMLRIADNGHGAPERPQAVRDHPSFGLIGIRERAHMLDGTVTIDSEPGKGFTITVALPLHAIQQRGVLS</sequence>
<dbReference type="Proteomes" id="UP000064029">
    <property type="component" value="Unassembled WGS sequence"/>
</dbReference>
<evidence type="ECO:0000256" key="2">
    <source>
        <dbReference type="ARBA" id="ARBA00022679"/>
    </source>
</evidence>
<dbReference type="GO" id="GO:0000155">
    <property type="term" value="F:phosphorelay sensor kinase activity"/>
    <property type="evidence" value="ECO:0007669"/>
    <property type="project" value="InterPro"/>
</dbReference>
<dbReference type="InterPro" id="IPR003594">
    <property type="entry name" value="HATPase_dom"/>
</dbReference>
<keyword evidence="8" id="KW-0175">Coiled coil</keyword>
<dbReference type="Gene3D" id="3.30.450.20">
    <property type="entry name" value="PAS domain"/>
    <property type="match status" value="1"/>
</dbReference>
<keyword evidence="4 12" id="KW-0418">Kinase</keyword>
<keyword evidence="2" id="KW-0808">Transferase</keyword>
<dbReference type="SMART" id="SM00091">
    <property type="entry name" value="PAS"/>
    <property type="match status" value="1"/>
</dbReference>
<comment type="caution">
    <text evidence="12">The sequence shown here is derived from an EMBL/GenBank/DDBJ whole genome shotgun (WGS) entry which is preliminary data.</text>
</comment>
<dbReference type="Pfam" id="PF07730">
    <property type="entry name" value="HisKA_3"/>
    <property type="match status" value="1"/>
</dbReference>
<reference evidence="12 13" key="1">
    <citation type="submission" date="2015-11" db="EMBL/GenBank/DDBJ databases">
        <title>Expanding the genomic diversity of Burkholderia species for the development of highly accurate diagnostics.</title>
        <authorList>
            <person name="Sahl J."/>
            <person name="Keim P."/>
            <person name="Wagner D."/>
        </authorList>
    </citation>
    <scope>NUCLEOTIDE SEQUENCE [LARGE SCALE GENOMIC DNA]</scope>
    <source>
        <strain evidence="12 13">MSMB2036</strain>
    </source>
</reference>
<dbReference type="InterPro" id="IPR011712">
    <property type="entry name" value="Sig_transdc_His_kin_sub3_dim/P"/>
</dbReference>
<dbReference type="PANTHER" id="PTHR24421">
    <property type="entry name" value="NITRATE/NITRITE SENSOR PROTEIN NARX-RELATED"/>
    <property type="match status" value="1"/>
</dbReference>
<dbReference type="InterPro" id="IPR000700">
    <property type="entry name" value="PAS-assoc_C"/>
</dbReference>
<keyword evidence="7" id="KW-0472">Membrane</keyword>
<evidence type="ECO:0000313" key="13">
    <source>
        <dbReference type="Proteomes" id="UP000064029"/>
    </source>
</evidence>
<protein>
    <submittedName>
        <fullName evidence="12">Histidine kinase</fullName>
    </submittedName>
</protein>
<feature type="domain" description="PAC" evidence="11">
    <location>
        <begin position="383"/>
        <end position="436"/>
    </location>
</feature>
<dbReference type="NCBIfam" id="TIGR00229">
    <property type="entry name" value="sensory_box"/>
    <property type="match status" value="1"/>
</dbReference>
<name>A0A103RQN5_9BURK</name>
<dbReference type="SUPFAM" id="SSF55874">
    <property type="entry name" value="ATPase domain of HSP90 chaperone/DNA topoisomerase II/histidine kinase"/>
    <property type="match status" value="1"/>
</dbReference>
<evidence type="ECO:0000313" key="12">
    <source>
        <dbReference type="EMBL" id="KVG72028.1"/>
    </source>
</evidence>
<evidence type="ECO:0000256" key="4">
    <source>
        <dbReference type="ARBA" id="ARBA00022777"/>
    </source>
</evidence>
<keyword evidence="5" id="KW-1133">Transmembrane helix</keyword>
<dbReference type="InterPro" id="IPR000014">
    <property type="entry name" value="PAS"/>
</dbReference>
<dbReference type="InterPro" id="IPR050482">
    <property type="entry name" value="Sensor_HK_TwoCompSys"/>
</dbReference>
<dbReference type="PROSITE" id="PS50113">
    <property type="entry name" value="PAC"/>
    <property type="match status" value="1"/>
</dbReference>
<feature type="domain" description="PAS" evidence="10">
    <location>
        <begin position="308"/>
        <end position="352"/>
    </location>
</feature>
<feature type="domain" description="Histidine kinase" evidence="9">
    <location>
        <begin position="462"/>
        <end position="659"/>
    </location>
</feature>
<dbReference type="SUPFAM" id="SSF55785">
    <property type="entry name" value="PYP-like sensor domain (PAS domain)"/>
    <property type="match status" value="1"/>
</dbReference>
<accession>A0A103RQN5</accession>
<dbReference type="Pfam" id="PF03924">
    <property type="entry name" value="CHASE"/>
    <property type="match status" value="1"/>
</dbReference>
<proteinExistence type="predicted"/>
<dbReference type="CDD" id="cd00130">
    <property type="entry name" value="PAS"/>
    <property type="match status" value="1"/>
</dbReference>
<dbReference type="AlphaFoldDB" id="A0A103RQN5"/>
<dbReference type="GO" id="GO:0006355">
    <property type="term" value="P:regulation of DNA-templated transcription"/>
    <property type="evidence" value="ECO:0007669"/>
    <property type="project" value="InterPro"/>
</dbReference>
<dbReference type="Gene3D" id="3.30.450.350">
    <property type="entry name" value="CHASE domain"/>
    <property type="match status" value="1"/>
</dbReference>
<keyword evidence="3" id="KW-0812">Transmembrane</keyword>
<dbReference type="InterPro" id="IPR005467">
    <property type="entry name" value="His_kinase_dom"/>
</dbReference>
<dbReference type="Gene3D" id="3.30.565.10">
    <property type="entry name" value="Histidine kinase-like ATPase, C-terminal domain"/>
    <property type="match status" value="1"/>
</dbReference>
<dbReference type="PROSITE" id="PS50109">
    <property type="entry name" value="HIS_KIN"/>
    <property type="match status" value="1"/>
</dbReference>
<dbReference type="Gene3D" id="1.20.5.1930">
    <property type="match status" value="1"/>
</dbReference>
<dbReference type="CDD" id="cd16917">
    <property type="entry name" value="HATPase_UhpB-NarQ-NarX-like"/>
    <property type="match status" value="1"/>
</dbReference>
<dbReference type="OrthoDB" id="9813412at2"/>
<dbReference type="InterPro" id="IPR035965">
    <property type="entry name" value="PAS-like_dom_sf"/>
</dbReference>
<evidence type="ECO:0000256" key="3">
    <source>
        <dbReference type="ARBA" id="ARBA00022692"/>
    </source>
</evidence>
<dbReference type="InterPro" id="IPR036890">
    <property type="entry name" value="HATPase_C_sf"/>
</dbReference>
<dbReference type="RefSeq" id="WP_059750090.1">
    <property type="nucleotide sequence ID" value="NZ_LOXM01000065.1"/>
</dbReference>
<evidence type="ECO:0000256" key="7">
    <source>
        <dbReference type="ARBA" id="ARBA00023136"/>
    </source>
</evidence>
<dbReference type="PANTHER" id="PTHR24421:SF59">
    <property type="entry name" value="OXYGEN SENSOR HISTIDINE KINASE NREB"/>
    <property type="match status" value="1"/>
</dbReference>